<dbReference type="PANTHER" id="PTHR42685">
    <property type="entry name" value="GERANYLGERANYL DIPHOSPHATE REDUCTASE"/>
    <property type="match status" value="1"/>
</dbReference>
<name>A0A381NWN0_9ZZZZ</name>
<gene>
    <name evidence="2" type="ORF">METZ01_LOCUS11824</name>
</gene>
<feature type="non-terminal residue" evidence="2">
    <location>
        <position position="1"/>
    </location>
</feature>
<dbReference type="SUPFAM" id="SSF51905">
    <property type="entry name" value="FAD/NAD(P)-binding domain"/>
    <property type="match status" value="1"/>
</dbReference>
<reference evidence="2" key="1">
    <citation type="submission" date="2018-05" db="EMBL/GenBank/DDBJ databases">
        <authorList>
            <person name="Lanie J.A."/>
            <person name="Ng W.-L."/>
            <person name="Kazmierczak K.M."/>
            <person name="Andrzejewski T.M."/>
            <person name="Davidsen T.M."/>
            <person name="Wayne K.J."/>
            <person name="Tettelin H."/>
            <person name="Glass J.I."/>
            <person name="Rusch D."/>
            <person name="Podicherti R."/>
            <person name="Tsui H.-C.T."/>
            <person name="Winkler M.E."/>
        </authorList>
    </citation>
    <scope>NUCLEOTIDE SEQUENCE</scope>
</reference>
<dbReference type="GO" id="GO:0071949">
    <property type="term" value="F:FAD binding"/>
    <property type="evidence" value="ECO:0007669"/>
    <property type="project" value="InterPro"/>
</dbReference>
<dbReference type="PRINTS" id="PR00420">
    <property type="entry name" value="RNGMNOXGNASE"/>
</dbReference>
<dbReference type="EMBL" id="UINC01000654">
    <property type="protein sequence ID" value="SUZ58970.1"/>
    <property type="molecule type" value="Genomic_DNA"/>
</dbReference>
<proteinExistence type="predicted"/>
<accession>A0A381NWN0</accession>
<dbReference type="Pfam" id="PF01494">
    <property type="entry name" value="FAD_binding_3"/>
    <property type="match status" value="1"/>
</dbReference>
<protein>
    <recommendedName>
        <fullName evidence="1">FAD-binding domain-containing protein</fullName>
    </recommendedName>
</protein>
<evidence type="ECO:0000313" key="2">
    <source>
        <dbReference type="EMBL" id="SUZ58970.1"/>
    </source>
</evidence>
<organism evidence="2">
    <name type="scientific">marine metagenome</name>
    <dbReference type="NCBI Taxonomy" id="408172"/>
    <lineage>
        <taxon>unclassified sequences</taxon>
        <taxon>metagenomes</taxon>
        <taxon>ecological metagenomes</taxon>
    </lineage>
</organism>
<sequence length="393" mass="41639">VTGAAGVPTDLGERPWDVVVVGAGLAGAMVALELGRRGCQVLLLERQRFPRWKVCGACLNEAAQGALAHAGLDGLVARACAPRLSELRMTGWGRTAHVALRESVALSREALDQALVRAAMDSGVVFVQGASAELGPVRNGERTLTVRGGGGEQNVRAPVVVSAAGLHGLRSPTLAGPVPLATVRAGSRVGVGAVLEGAAAGYGPGVVHMVVGGAGYVGLVRQEDERLNAAAALDAEFVRRYGSPDRAVRAHLEGAGMPPLPERIHRGWKGTPPLTRRLSSLGEERLFLVGDAAGYVEPFTGEGMGWALWGALALAPLVHDGVRRWDDALVHRWAQVHRRRIRRGQRVCRMVAWGLRRPWMARTAVRVLGAAPALARPLVMHTSVTTHLRRGRA</sequence>
<dbReference type="InterPro" id="IPR002938">
    <property type="entry name" value="FAD-bd"/>
</dbReference>
<dbReference type="PANTHER" id="PTHR42685:SF22">
    <property type="entry name" value="CONDITIONED MEDIUM FACTOR RECEPTOR 1"/>
    <property type="match status" value="1"/>
</dbReference>
<dbReference type="AlphaFoldDB" id="A0A381NWN0"/>
<evidence type="ECO:0000259" key="1">
    <source>
        <dbReference type="Pfam" id="PF01494"/>
    </source>
</evidence>
<dbReference type="InterPro" id="IPR050407">
    <property type="entry name" value="Geranylgeranyl_reductase"/>
</dbReference>
<feature type="domain" description="FAD-binding" evidence="1">
    <location>
        <begin position="17"/>
        <end position="315"/>
    </location>
</feature>
<dbReference type="InterPro" id="IPR036188">
    <property type="entry name" value="FAD/NAD-bd_sf"/>
</dbReference>
<dbReference type="Gene3D" id="3.50.50.60">
    <property type="entry name" value="FAD/NAD(P)-binding domain"/>
    <property type="match status" value="1"/>
</dbReference>